<dbReference type="AlphaFoldDB" id="A0A2W6MUX5"/>
<accession>A0A2W6MUX5</accession>
<dbReference type="RefSeq" id="WP_111229630.1">
    <property type="nucleotide sequence ID" value="NZ_NBIU01000009.1"/>
</dbReference>
<name>A0A2W6MUX5_9HELI</name>
<dbReference type="OrthoDB" id="5326875at2"/>
<dbReference type="Proteomes" id="UP000249746">
    <property type="component" value="Unassembled WGS sequence"/>
</dbReference>
<sequence>MDTLRISIMGRFFDIPKDRISNDTLLRIQKLMDVNNAINPLDLLKEFLECSEENIKLEEILNEASNKIANYKTKNPLT</sequence>
<keyword evidence="2" id="KW-1185">Reference proteome</keyword>
<comment type="caution">
    <text evidence="1">The sequence shown here is derived from an EMBL/GenBank/DDBJ whole genome shotgun (WGS) entry which is preliminary data.</text>
</comment>
<proteinExistence type="predicted"/>
<protein>
    <submittedName>
        <fullName evidence="1">Uncharacterized protein</fullName>
    </submittedName>
</protein>
<evidence type="ECO:0000313" key="1">
    <source>
        <dbReference type="EMBL" id="PZT48334.1"/>
    </source>
</evidence>
<reference evidence="1 2" key="1">
    <citation type="submission" date="2017-03" db="EMBL/GenBank/DDBJ databases">
        <title>Genomic and clinical evidence uncovers the enterohepatic species Helicobacter valdiviensis as a potential human intestinal pathogen.</title>
        <authorList>
            <person name="Fresia P."/>
            <person name="Jara R."/>
            <person name="Sierra R."/>
            <person name="Ferres I."/>
            <person name="Greif G."/>
            <person name="Iraola G."/>
            <person name="Collado L."/>
        </authorList>
    </citation>
    <scope>NUCLEOTIDE SEQUENCE [LARGE SCALE GENOMIC DNA]</scope>
    <source>
        <strain evidence="1 2">WBE14</strain>
    </source>
</reference>
<evidence type="ECO:0000313" key="2">
    <source>
        <dbReference type="Proteomes" id="UP000249746"/>
    </source>
</evidence>
<organism evidence="1 2">
    <name type="scientific">Helicobacter valdiviensis</name>
    <dbReference type="NCBI Taxonomy" id="1458358"/>
    <lineage>
        <taxon>Bacteria</taxon>
        <taxon>Pseudomonadati</taxon>
        <taxon>Campylobacterota</taxon>
        <taxon>Epsilonproteobacteria</taxon>
        <taxon>Campylobacterales</taxon>
        <taxon>Helicobacteraceae</taxon>
        <taxon>Helicobacter</taxon>
    </lineage>
</organism>
<gene>
    <name evidence="1" type="ORF">B6S12_04565</name>
</gene>
<dbReference type="EMBL" id="NBIU01000009">
    <property type="protein sequence ID" value="PZT48334.1"/>
    <property type="molecule type" value="Genomic_DNA"/>
</dbReference>